<evidence type="ECO:0000256" key="1">
    <source>
        <dbReference type="SAM" id="Phobius"/>
    </source>
</evidence>
<keyword evidence="1" id="KW-1133">Transmembrane helix</keyword>
<gene>
    <name evidence="2" type="ORF">ACFQO7_29145</name>
</gene>
<keyword evidence="3" id="KW-1185">Reference proteome</keyword>
<keyword evidence="1" id="KW-0472">Membrane</keyword>
<dbReference type="Proteomes" id="UP001596392">
    <property type="component" value="Unassembled WGS sequence"/>
</dbReference>
<sequence>MTDPRPAPDTCMSGPARFVLALCVLMLAGAVWLITMPEEDTDGKPVPQDQAAAECLALGDGPEPRGTPVQRLAMQVGDDWLRMYVADDPRWVQVCEGNQYGHYQGFGSIIEEPPGQGLHFFGGYDAVVKPKVLMGALPAGATAIEARLASGEVLRGTHDGVYFAIWSPDATVEGATVTATGADGKAIATAPAPVG</sequence>
<reference evidence="3" key="1">
    <citation type="journal article" date="2019" name="Int. J. Syst. Evol. Microbiol.">
        <title>The Global Catalogue of Microorganisms (GCM) 10K type strain sequencing project: providing services to taxonomists for standard genome sequencing and annotation.</title>
        <authorList>
            <consortium name="The Broad Institute Genomics Platform"/>
            <consortium name="The Broad Institute Genome Sequencing Center for Infectious Disease"/>
            <person name="Wu L."/>
            <person name="Ma J."/>
        </authorList>
    </citation>
    <scope>NUCLEOTIDE SEQUENCE [LARGE SCALE GENOMIC DNA]</scope>
    <source>
        <strain evidence="3">CGMCC 1.9106</strain>
    </source>
</reference>
<keyword evidence="1" id="KW-0812">Transmembrane</keyword>
<organism evidence="2 3">
    <name type="scientific">Catellatospora aurea</name>
    <dbReference type="NCBI Taxonomy" id="1337874"/>
    <lineage>
        <taxon>Bacteria</taxon>
        <taxon>Bacillati</taxon>
        <taxon>Actinomycetota</taxon>
        <taxon>Actinomycetes</taxon>
        <taxon>Micromonosporales</taxon>
        <taxon>Micromonosporaceae</taxon>
        <taxon>Catellatospora</taxon>
    </lineage>
</organism>
<evidence type="ECO:0000313" key="2">
    <source>
        <dbReference type="EMBL" id="MFC7246565.1"/>
    </source>
</evidence>
<comment type="caution">
    <text evidence="2">The sequence shown here is derived from an EMBL/GenBank/DDBJ whole genome shotgun (WGS) entry which is preliminary data.</text>
</comment>
<protein>
    <submittedName>
        <fullName evidence="2">Uncharacterized protein</fullName>
    </submittedName>
</protein>
<accession>A0ABW2H5I8</accession>
<dbReference type="RefSeq" id="WP_376809362.1">
    <property type="nucleotide sequence ID" value="NZ_JBHTAC010000041.1"/>
</dbReference>
<feature type="transmembrane region" description="Helical" evidence="1">
    <location>
        <begin position="16"/>
        <end position="34"/>
    </location>
</feature>
<proteinExistence type="predicted"/>
<evidence type="ECO:0000313" key="3">
    <source>
        <dbReference type="Proteomes" id="UP001596392"/>
    </source>
</evidence>
<dbReference type="EMBL" id="JBHTAC010000041">
    <property type="protein sequence ID" value="MFC7246565.1"/>
    <property type="molecule type" value="Genomic_DNA"/>
</dbReference>
<name>A0ABW2H5I8_9ACTN</name>